<protein>
    <submittedName>
        <fullName evidence="2">IstB-like ATP binding family protein</fullName>
    </submittedName>
</protein>
<dbReference type="InterPro" id="IPR002611">
    <property type="entry name" value="IstB_ATP-bd"/>
</dbReference>
<accession>A0A127P698</accession>
<evidence type="ECO:0000313" key="3">
    <source>
        <dbReference type="Proteomes" id="UP000072421"/>
    </source>
</evidence>
<dbReference type="Proteomes" id="UP000072421">
    <property type="component" value="Chromosome"/>
</dbReference>
<dbReference type="AlphaFoldDB" id="A0A127P698"/>
<evidence type="ECO:0000259" key="1">
    <source>
        <dbReference type="Pfam" id="PF01695"/>
    </source>
</evidence>
<evidence type="ECO:0000313" key="2">
    <source>
        <dbReference type="EMBL" id="AMO93218.1"/>
    </source>
</evidence>
<sequence>MGKSLNTFDFMAIPTLNKSLVLELARCEWIDKRENVIALRPSGAGNNTPINLTRQTVTQS</sequence>
<dbReference type="Pfam" id="PF01695">
    <property type="entry name" value="IstB_IS21"/>
    <property type="match status" value="1"/>
</dbReference>
<proteinExistence type="predicted"/>
<dbReference type="EMBL" id="CP013232">
    <property type="protein sequence ID" value="AMO93218.1"/>
    <property type="molecule type" value="Genomic_DNA"/>
</dbReference>
<feature type="domain" description="IstB-like ATP-binding" evidence="1">
    <location>
        <begin position="3"/>
        <end position="46"/>
    </location>
</feature>
<reference evidence="2 3" key="1">
    <citation type="submission" date="2015-11" db="EMBL/GenBank/DDBJ databases">
        <title>Exploring the genomic traits of fungus-feeding bacterial genus Collimonas.</title>
        <authorList>
            <person name="Song C."/>
            <person name="Schmidt R."/>
            <person name="de Jager V."/>
            <person name="Krzyzanowska D."/>
            <person name="Jongedijk E."/>
            <person name="Cankar K."/>
            <person name="Beekwilder J."/>
            <person name="van Veen A."/>
            <person name="de Boer W."/>
            <person name="van Veen J.A."/>
            <person name="Garbeva P."/>
        </authorList>
    </citation>
    <scope>NUCLEOTIDE SEQUENCE [LARGE SCALE GENOMIC DNA]</scope>
    <source>
        <strain evidence="2 3">Ter6</strain>
    </source>
</reference>
<dbReference type="GO" id="GO:0005524">
    <property type="term" value="F:ATP binding"/>
    <property type="evidence" value="ECO:0007669"/>
    <property type="project" value="InterPro"/>
</dbReference>
<name>A0A127P698_9BURK</name>
<gene>
    <name evidence="2" type="ORF">CFter6_0489</name>
</gene>
<organism evidence="2">
    <name type="scientific">Collimonas fungivorans</name>
    <dbReference type="NCBI Taxonomy" id="158899"/>
    <lineage>
        <taxon>Bacteria</taxon>
        <taxon>Pseudomonadati</taxon>
        <taxon>Pseudomonadota</taxon>
        <taxon>Betaproteobacteria</taxon>
        <taxon>Burkholderiales</taxon>
        <taxon>Oxalobacteraceae</taxon>
        <taxon>Collimonas</taxon>
    </lineage>
</organism>
<dbReference type="PATRIC" id="fig|158899.10.peg.495"/>